<dbReference type="Pfam" id="PF07690">
    <property type="entry name" value="MFS_1"/>
    <property type="match status" value="1"/>
</dbReference>
<dbReference type="Gene3D" id="1.20.1250.20">
    <property type="entry name" value="MFS general substrate transporter like domains"/>
    <property type="match status" value="1"/>
</dbReference>
<dbReference type="HOGENOM" id="CLU_051151_2_1_9"/>
<evidence type="ECO:0000256" key="1">
    <source>
        <dbReference type="ARBA" id="ARBA00004651"/>
    </source>
</evidence>
<feature type="transmembrane region" description="Helical" evidence="6">
    <location>
        <begin position="42"/>
        <end position="61"/>
    </location>
</feature>
<protein>
    <recommendedName>
        <fullName evidence="9">Major facilitator superfamily (MFS) profile domain-containing protein</fullName>
    </recommendedName>
</protein>
<dbReference type="Proteomes" id="UP000030647">
    <property type="component" value="Unassembled WGS sequence"/>
</dbReference>
<organism evidence="7 8">
    <name type="scientific">Schleiferilactobacillus shenzhenensis LY-73</name>
    <dbReference type="NCBI Taxonomy" id="1231336"/>
    <lineage>
        <taxon>Bacteria</taxon>
        <taxon>Bacillati</taxon>
        <taxon>Bacillota</taxon>
        <taxon>Bacilli</taxon>
        <taxon>Lactobacillales</taxon>
        <taxon>Lactobacillaceae</taxon>
        <taxon>Schleiferilactobacillus</taxon>
    </lineage>
</organism>
<evidence type="ECO:0000313" key="8">
    <source>
        <dbReference type="Proteomes" id="UP000030647"/>
    </source>
</evidence>
<feature type="transmembrane region" description="Helical" evidence="6">
    <location>
        <begin position="276"/>
        <end position="294"/>
    </location>
</feature>
<dbReference type="InterPro" id="IPR011701">
    <property type="entry name" value="MFS"/>
</dbReference>
<dbReference type="PANTHER" id="PTHR23513">
    <property type="entry name" value="INTEGRAL MEMBRANE EFFLUX PROTEIN-RELATED"/>
    <property type="match status" value="1"/>
</dbReference>
<dbReference type="eggNOG" id="ENOG5032RZ7">
    <property type="taxonomic scope" value="Bacteria"/>
</dbReference>
<evidence type="ECO:0000313" key="7">
    <source>
        <dbReference type="EMBL" id="ERL65029.1"/>
    </source>
</evidence>
<reference evidence="8" key="1">
    <citation type="journal article" date="2013" name="Genome Announc.">
        <title>Whole-Genome Sequencing of Lactobacillus shenzhenensis Strain LY-73T.</title>
        <authorList>
            <person name="Lin Z."/>
            <person name="Liu Z."/>
            <person name="Yang R."/>
            <person name="Zou Y."/>
            <person name="Wan D."/>
            <person name="Chen J."/>
            <person name="Guo M."/>
            <person name="Zhao J."/>
            <person name="Fang C."/>
            <person name="Yang R."/>
            <person name="Liu F."/>
        </authorList>
    </citation>
    <scope>NUCLEOTIDE SEQUENCE [LARGE SCALE GENOMIC DNA]</scope>
    <source>
        <strain evidence="8">LY-73</strain>
    </source>
</reference>
<dbReference type="STRING" id="1231336.L248_2967"/>
<feature type="transmembrane region" description="Helical" evidence="6">
    <location>
        <begin position="12"/>
        <end position="36"/>
    </location>
</feature>
<dbReference type="GO" id="GO:0022857">
    <property type="term" value="F:transmembrane transporter activity"/>
    <property type="evidence" value="ECO:0007669"/>
    <property type="project" value="InterPro"/>
</dbReference>
<accession>U4TLF3</accession>
<proteinExistence type="predicted"/>
<keyword evidence="8" id="KW-1185">Reference proteome</keyword>
<dbReference type="SUPFAM" id="SSF103473">
    <property type="entry name" value="MFS general substrate transporter"/>
    <property type="match status" value="1"/>
</dbReference>
<dbReference type="InterPro" id="IPR036259">
    <property type="entry name" value="MFS_trans_sf"/>
</dbReference>
<keyword evidence="3 6" id="KW-0812">Transmembrane</keyword>
<feature type="transmembrane region" description="Helical" evidence="6">
    <location>
        <begin position="170"/>
        <end position="190"/>
    </location>
</feature>
<evidence type="ECO:0000256" key="4">
    <source>
        <dbReference type="ARBA" id="ARBA00022989"/>
    </source>
</evidence>
<keyword evidence="4 6" id="KW-1133">Transmembrane helix</keyword>
<evidence type="ECO:0000256" key="3">
    <source>
        <dbReference type="ARBA" id="ARBA00022692"/>
    </source>
</evidence>
<dbReference type="EMBL" id="KI271589">
    <property type="protein sequence ID" value="ERL65029.1"/>
    <property type="molecule type" value="Genomic_DNA"/>
</dbReference>
<dbReference type="GO" id="GO:0005886">
    <property type="term" value="C:plasma membrane"/>
    <property type="evidence" value="ECO:0007669"/>
    <property type="project" value="UniProtKB-SubCell"/>
</dbReference>
<keyword evidence="5 6" id="KW-0472">Membrane</keyword>
<feature type="transmembrane region" description="Helical" evidence="6">
    <location>
        <begin position="301"/>
        <end position="319"/>
    </location>
</feature>
<evidence type="ECO:0000256" key="5">
    <source>
        <dbReference type="ARBA" id="ARBA00023136"/>
    </source>
</evidence>
<name>U4TLF3_9LACO</name>
<dbReference type="PANTHER" id="PTHR23513:SF6">
    <property type="entry name" value="MAJOR FACILITATOR SUPERFAMILY ASSOCIATED DOMAIN-CONTAINING PROTEIN"/>
    <property type="match status" value="1"/>
</dbReference>
<evidence type="ECO:0000256" key="2">
    <source>
        <dbReference type="ARBA" id="ARBA00022475"/>
    </source>
</evidence>
<gene>
    <name evidence="7" type="ORF">L248_2967</name>
</gene>
<feature type="transmembrane region" description="Helical" evidence="6">
    <location>
        <begin position="325"/>
        <end position="342"/>
    </location>
</feature>
<feature type="transmembrane region" description="Helical" evidence="6">
    <location>
        <begin position="236"/>
        <end position="256"/>
    </location>
</feature>
<evidence type="ECO:0008006" key="9">
    <source>
        <dbReference type="Google" id="ProtNLM"/>
    </source>
</evidence>
<dbReference type="RefSeq" id="WP_022529552.1">
    <property type="nucleotide sequence ID" value="NZ_KI271589.1"/>
</dbReference>
<feature type="transmembrane region" description="Helical" evidence="6">
    <location>
        <begin position="363"/>
        <end position="387"/>
    </location>
</feature>
<dbReference type="AlphaFoldDB" id="U4TLF3"/>
<evidence type="ECO:0000256" key="6">
    <source>
        <dbReference type="SAM" id="Phobius"/>
    </source>
</evidence>
<comment type="subcellular location">
    <subcellularLocation>
        <location evidence="1">Cell membrane</location>
        <topology evidence="1">Multi-pass membrane protein</topology>
    </subcellularLocation>
</comment>
<feature type="transmembrane region" description="Helical" evidence="6">
    <location>
        <begin position="393"/>
        <end position="417"/>
    </location>
</feature>
<dbReference type="OrthoDB" id="2989542at2"/>
<sequence length="429" mass="45698">MNVFLHNKPYRVLTVSSFLSMIGSVLFNIVFIIYAGALPYKALAVSLVAVANLVPSFFQIPNGYLADHTRRRFGMMTVLKFVQFALYLLLAVIIQSSQAFWAFVVLLVINIASDTIADYTSSLVLPYYKHFIAKDQLGDATGFEQGVGGIIKIVFQGVGAALIVALHHNFALFGIINAVSFLVAGLVLWAQRRAFLQADEKDSPVTVAAVPEAADKEGFFASIGHSLRTVYQNKPLFALVMLTLLVNMLFTALDGLVNVTLTSQKALWFGNFGNTVAIIGMSSAIAMTAGALFTRDGLQRLSLATLITGATAISVLFGLNMVTIQNPYVMVGTLAAAAYLVGKVNPKISALVIGESDGDRIAATMSVISTLSLIGMPVGQAVFLTIANAGSPVLAWQLFAGAALAVSGFGLYIAAYLKRLAATVPEPVK</sequence>
<keyword evidence="2" id="KW-1003">Cell membrane</keyword>